<evidence type="ECO:0000256" key="9">
    <source>
        <dbReference type="ARBA" id="ARBA00023170"/>
    </source>
</evidence>
<evidence type="ECO:0000256" key="2">
    <source>
        <dbReference type="ARBA" id="ARBA00008531"/>
    </source>
</evidence>
<feature type="domain" description="SRP54-type proteins GTP-binding" evidence="10">
    <location>
        <begin position="257"/>
        <end position="270"/>
    </location>
</feature>
<reference evidence="11" key="2">
    <citation type="journal article" date="2023" name="Microbiome">
        <title>Synthase-selected sorting approach identifies a beta-lactone synthase in a nudibranch symbiotic bacterium.</title>
        <authorList>
            <person name="Dzunkova M."/>
            <person name="La Clair J.J."/>
            <person name="Tyml T."/>
            <person name="Doud D."/>
            <person name="Schulz F."/>
            <person name="Piquer-Esteban S."/>
            <person name="Porcel Sanchis D."/>
            <person name="Osborn A."/>
            <person name="Robinson D."/>
            <person name="Louie K.B."/>
            <person name="Bowen B.P."/>
            <person name="Bowers R.M."/>
            <person name="Lee J."/>
            <person name="Arnau V."/>
            <person name="Diaz-Villanueva W."/>
            <person name="Stepanauskas R."/>
            <person name="Gosliner T."/>
            <person name="Date S.V."/>
            <person name="Northen T.R."/>
            <person name="Cheng J.F."/>
            <person name="Burkart M.D."/>
            <person name="Woyke T."/>
        </authorList>
    </citation>
    <scope>NUCLEOTIDE SEQUENCE</scope>
    <source>
        <strain evidence="11">Df01</strain>
    </source>
</reference>
<evidence type="ECO:0000259" key="10">
    <source>
        <dbReference type="PROSITE" id="PS00300"/>
    </source>
</evidence>
<evidence type="ECO:0000313" key="12">
    <source>
        <dbReference type="Proteomes" id="UP001168167"/>
    </source>
</evidence>
<dbReference type="Proteomes" id="UP001168167">
    <property type="component" value="Unassembled WGS sequence"/>
</dbReference>
<dbReference type="EMBL" id="JANQAO010000001">
    <property type="protein sequence ID" value="MDM5147344.1"/>
    <property type="molecule type" value="Genomic_DNA"/>
</dbReference>
<dbReference type="SMART" id="SM00382">
    <property type="entry name" value="AAA"/>
    <property type="match status" value="1"/>
</dbReference>
<evidence type="ECO:0000313" key="11">
    <source>
        <dbReference type="EMBL" id="MDM5147344.1"/>
    </source>
</evidence>
<comment type="subcellular location">
    <subcellularLocation>
        <location evidence="1">Cell membrane</location>
        <topology evidence="1">Peripheral membrane protein</topology>
        <orientation evidence="1">Cytoplasmic side</orientation>
    </subcellularLocation>
</comment>
<keyword evidence="3" id="KW-1003">Cell membrane</keyword>
<evidence type="ECO:0000256" key="6">
    <source>
        <dbReference type="ARBA" id="ARBA00022801"/>
    </source>
</evidence>
<dbReference type="InterPro" id="IPR004390">
    <property type="entry name" value="SR_rcpt_FtsY"/>
</dbReference>
<dbReference type="CDD" id="cd17874">
    <property type="entry name" value="FtsY"/>
    <property type="match status" value="1"/>
</dbReference>
<evidence type="ECO:0000256" key="3">
    <source>
        <dbReference type="ARBA" id="ARBA00022475"/>
    </source>
</evidence>
<dbReference type="InterPro" id="IPR000897">
    <property type="entry name" value="SRP54_GTPase_dom"/>
</dbReference>
<dbReference type="Gene3D" id="1.20.120.140">
    <property type="entry name" value="Signal recognition particle SRP54, nucleotide-binding domain"/>
    <property type="match status" value="1"/>
</dbReference>
<reference evidence="11" key="1">
    <citation type="submission" date="2022-08" db="EMBL/GenBank/DDBJ databases">
        <authorList>
            <person name="Dzunkova M."/>
            <person name="La Clair J."/>
            <person name="Tyml T."/>
            <person name="Doud D."/>
            <person name="Schulz F."/>
            <person name="Piquer S."/>
            <person name="Porcel Sanchis D."/>
            <person name="Osborn A."/>
            <person name="Robinson D."/>
            <person name="Louie K.B."/>
            <person name="Bowen B.P."/>
            <person name="Bowers R."/>
            <person name="Lee J."/>
            <person name="Arnau Llombart V."/>
            <person name="Diaz Villanueva W."/>
            <person name="Gosliner T."/>
            <person name="Northen T."/>
            <person name="Cheng J.-F."/>
            <person name="Burkart M.D."/>
            <person name="Woyke T."/>
        </authorList>
    </citation>
    <scope>NUCLEOTIDE SEQUENCE</scope>
    <source>
        <strain evidence="11">Df01</strain>
    </source>
</reference>
<keyword evidence="9" id="KW-0675">Receptor</keyword>
<comment type="similarity">
    <text evidence="2">Belongs to the GTP-binding SRP family.</text>
</comment>
<evidence type="ECO:0000256" key="7">
    <source>
        <dbReference type="ARBA" id="ARBA00023134"/>
    </source>
</evidence>
<dbReference type="InterPro" id="IPR042101">
    <property type="entry name" value="SRP54_N_sf"/>
</dbReference>
<evidence type="ECO:0000256" key="4">
    <source>
        <dbReference type="ARBA" id="ARBA00022490"/>
    </source>
</evidence>
<dbReference type="SUPFAM" id="SSF47364">
    <property type="entry name" value="Domain of the SRP/SRP receptor G-proteins"/>
    <property type="match status" value="1"/>
</dbReference>
<evidence type="ECO:0000256" key="8">
    <source>
        <dbReference type="ARBA" id="ARBA00023136"/>
    </source>
</evidence>
<evidence type="ECO:0000256" key="5">
    <source>
        <dbReference type="ARBA" id="ARBA00022741"/>
    </source>
</evidence>
<organism evidence="11 12">
    <name type="scientific">Candidatus Doriopsillibacter californiensis</name>
    <dbReference type="NCBI Taxonomy" id="2970740"/>
    <lineage>
        <taxon>Bacteria</taxon>
        <taxon>Pseudomonadati</taxon>
        <taxon>Pseudomonadota</taxon>
        <taxon>Gammaproteobacteria</taxon>
        <taxon>Candidatus Tethybacterales</taxon>
        <taxon>Candidatus Persebacteraceae</taxon>
        <taxon>Candidatus Doriopsillibacter</taxon>
    </lineage>
</organism>
<keyword evidence="8" id="KW-0472">Membrane</keyword>
<dbReference type="InterPro" id="IPR003593">
    <property type="entry name" value="AAA+_ATPase"/>
</dbReference>
<dbReference type="InterPro" id="IPR036225">
    <property type="entry name" value="SRP/SRP_N"/>
</dbReference>
<dbReference type="PROSITE" id="PS00300">
    <property type="entry name" value="SRP54"/>
    <property type="match status" value="1"/>
</dbReference>
<keyword evidence="5" id="KW-0547">Nucleotide-binding</keyword>
<dbReference type="InterPro" id="IPR027417">
    <property type="entry name" value="P-loop_NTPase"/>
</dbReference>
<dbReference type="PANTHER" id="PTHR43134">
    <property type="entry name" value="SIGNAL RECOGNITION PARTICLE RECEPTOR SUBUNIT ALPHA"/>
    <property type="match status" value="1"/>
</dbReference>
<dbReference type="SUPFAM" id="SSF52540">
    <property type="entry name" value="P-loop containing nucleoside triphosphate hydrolases"/>
    <property type="match status" value="1"/>
</dbReference>
<gene>
    <name evidence="11" type="primary">ftsY</name>
    <name evidence="11" type="ORF">NQX30_03015</name>
</gene>
<proteinExistence type="inferred from homology"/>
<keyword evidence="12" id="KW-1185">Reference proteome</keyword>
<comment type="caution">
    <text evidence="11">The sequence shown here is derived from an EMBL/GenBank/DDBJ whole genome shotgun (WGS) entry which is preliminary data.</text>
</comment>
<evidence type="ECO:0000256" key="1">
    <source>
        <dbReference type="ARBA" id="ARBA00004413"/>
    </source>
</evidence>
<dbReference type="PANTHER" id="PTHR43134:SF1">
    <property type="entry name" value="SIGNAL RECOGNITION PARTICLE RECEPTOR SUBUNIT ALPHA"/>
    <property type="match status" value="1"/>
</dbReference>
<keyword evidence="4" id="KW-0963">Cytoplasm</keyword>
<dbReference type="Pfam" id="PF00448">
    <property type="entry name" value="SRP54"/>
    <property type="match status" value="1"/>
</dbReference>
<keyword evidence="7" id="KW-0342">GTP-binding</keyword>
<accession>A0ABT7QKV7</accession>
<sequence length="291" mass="31004">MALFSRVLNKTRQQFADAADNNHDDFAALEEGLIMTDTGAGLAARLIQEVRDKDTSKPPAALLADVMAAHLRRLEASLTLDGRKPFVIMVMGINGGGKTTTIAKLCRWFVTRNKKVLLAAGDTFRAAAREQLGEWAERLDVEIITGVGDPSAVAFDAVRAGTARQCDVVLVDTAGRLPSQTHLMAELAKIRRAIGKSMPGAPHELLLVLDSTNGQNTLAQIEAFQQVAGVTGLVLTKLDGSAKGGFLLALAEKMPKPVRFVGVGEGADDLEIFDADAYALALSGMNSQYST</sequence>
<dbReference type="SMART" id="SM00962">
    <property type="entry name" value="SRP54"/>
    <property type="match status" value="1"/>
</dbReference>
<name>A0ABT7QKV7_9GAMM</name>
<protein>
    <submittedName>
        <fullName evidence="11">Signal recognition particle-docking protein FtsY</fullName>
    </submittedName>
</protein>
<keyword evidence="6" id="KW-0378">Hydrolase</keyword>
<dbReference type="NCBIfam" id="TIGR00064">
    <property type="entry name" value="ftsY"/>
    <property type="match status" value="1"/>
</dbReference>
<dbReference type="Gene3D" id="3.40.50.300">
    <property type="entry name" value="P-loop containing nucleotide triphosphate hydrolases"/>
    <property type="match status" value="1"/>
</dbReference>